<reference evidence="9" key="1">
    <citation type="submission" date="2021-02" db="EMBL/GenBank/DDBJ databases">
        <authorList>
            <person name="Nowell W R."/>
        </authorList>
    </citation>
    <scope>NUCLEOTIDE SEQUENCE</scope>
</reference>
<dbReference type="SMART" id="SM00835">
    <property type="entry name" value="Cupin_1"/>
    <property type="match status" value="1"/>
</dbReference>
<dbReference type="InterPro" id="IPR014710">
    <property type="entry name" value="RmlC-like_jellyroll"/>
</dbReference>
<keyword evidence="10" id="KW-1185">Reference proteome</keyword>
<evidence type="ECO:0000313" key="10">
    <source>
        <dbReference type="Proteomes" id="UP000663832"/>
    </source>
</evidence>
<keyword evidence="7" id="KW-0732">Signal</keyword>
<accession>A0A813XXG6</accession>
<dbReference type="Gene3D" id="2.60.120.10">
    <property type="entry name" value="Jelly Rolls"/>
    <property type="match status" value="1"/>
</dbReference>
<comment type="subcellular location">
    <subcellularLocation>
        <location evidence="1">Secreted</location>
    </subcellularLocation>
</comment>
<comment type="similarity">
    <text evidence="2">Belongs to the germin family.</text>
</comment>
<keyword evidence="3" id="KW-0964">Secreted</keyword>
<organism evidence="9 10">
    <name type="scientific">Adineta steineri</name>
    <dbReference type="NCBI Taxonomy" id="433720"/>
    <lineage>
        <taxon>Eukaryota</taxon>
        <taxon>Metazoa</taxon>
        <taxon>Spiralia</taxon>
        <taxon>Gnathifera</taxon>
        <taxon>Rotifera</taxon>
        <taxon>Eurotatoria</taxon>
        <taxon>Bdelloidea</taxon>
        <taxon>Adinetida</taxon>
        <taxon>Adinetidae</taxon>
        <taxon>Adineta</taxon>
    </lineage>
</organism>
<dbReference type="InterPro" id="IPR001929">
    <property type="entry name" value="Germin"/>
</dbReference>
<comment type="caution">
    <text evidence="9">The sequence shown here is derived from an EMBL/GenBank/DDBJ whole genome shotgun (WGS) entry which is preliminary data.</text>
</comment>
<feature type="region of interest" description="Disordered" evidence="6">
    <location>
        <begin position="23"/>
        <end position="66"/>
    </location>
</feature>
<keyword evidence="4" id="KW-0479">Metal-binding</keyword>
<dbReference type="OrthoDB" id="1921208at2759"/>
<feature type="signal peptide" evidence="7">
    <location>
        <begin position="1"/>
        <end position="19"/>
    </location>
</feature>
<dbReference type="PANTHER" id="PTHR31238">
    <property type="entry name" value="GERMIN-LIKE PROTEIN SUBFAMILY 3 MEMBER 3"/>
    <property type="match status" value="1"/>
</dbReference>
<name>A0A813XXG6_9BILA</name>
<dbReference type="Proteomes" id="UP000663832">
    <property type="component" value="Unassembled WGS sequence"/>
</dbReference>
<evidence type="ECO:0000256" key="5">
    <source>
        <dbReference type="ARBA" id="ARBA00023211"/>
    </source>
</evidence>
<evidence type="ECO:0000259" key="8">
    <source>
        <dbReference type="SMART" id="SM00835"/>
    </source>
</evidence>
<dbReference type="InterPro" id="IPR019780">
    <property type="entry name" value="Germin_Mn-BS"/>
</dbReference>
<keyword evidence="5" id="KW-0464">Manganese</keyword>
<evidence type="ECO:0000256" key="3">
    <source>
        <dbReference type="ARBA" id="ARBA00022525"/>
    </source>
</evidence>
<evidence type="ECO:0000256" key="6">
    <source>
        <dbReference type="SAM" id="MobiDB-lite"/>
    </source>
</evidence>
<dbReference type="CDD" id="cd02241">
    <property type="entry name" value="cupin_OxOx"/>
    <property type="match status" value="1"/>
</dbReference>
<evidence type="ECO:0000256" key="2">
    <source>
        <dbReference type="ARBA" id="ARBA00007456"/>
    </source>
</evidence>
<feature type="domain" description="Cupin type-1" evidence="8">
    <location>
        <begin position="106"/>
        <end position="254"/>
    </location>
</feature>
<dbReference type="EMBL" id="CAJNOM010000037">
    <property type="protein sequence ID" value="CAF0880000.1"/>
    <property type="molecule type" value="Genomic_DNA"/>
</dbReference>
<dbReference type="InterPro" id="IPR006045">
    <property type="entry name" value="Cupin_1"/>
</dbReference>
<dbReference type="AlphaFoldDB" id="A0A813XXG6"/>
<evidence type="ECO:0000256" key="7">
    <source>
        <dbReference type="SAM" id="SignalP"/>
    </source>
</evidence>
<feature type="chain" id="PRO_5032894395" description="Cupin type-1 domain-containing protein" evidence="7">
    <location>
        <begin position="20"/>
        <end position="277"/>
    </location>
</feature>
<dbReference type="PRINTS" id="PR00325">
    <property type="entry name" value="GERMIN"/>
</dbReference>
<evidence type="ECO:0000313" key="9">
    <source>
        <dbReference type="EMBL" id="CAF0880000.1"/>
    </source>
</evidence>
<sequence>MKLTQLLCFLVILVDVCDSRRRVTTTSTTTTTLPPTTTTTTALPSTTKTTTTPPPSPSPPTTTTTVTTTQALNTSDPLALSRLESIKNSVNELSLLSKTVPSDFIFDFDKAVTGVSLSNGGRTVAATVANFPGLINHGIAMTVGFLGPCGINLPHTHPRATEINFSVDGDFQVGFYQENSATFIMNEVHKNQVAVFPKGAIHFEQNMNCTPATFVAAFNSEDPGVLTISNAFFGSIPATVVGASLGGLNISTIEDIRSNLAKNPSLGIEECRKRCNL</sequence>
<proteinExistence type="inferred from homology"/>
<evidence type="ECO:0000256" key="1">
    <source>
        <dbReference type="ARBA" id="ARBA00004613"/>
    </source>
</evidence>
<evidence type="ECO:0000256" key="4">
    <source>
        <dbReference type="ARBA" id="ARBA00022723"/>
    </source>
</evidence>
<dbReference type="GO" id="GO:0005576">
    <property type="term" value="C:extracellular region"/>
    <property type="evidence" value="ECO:0007669"/>
    <property type="project" value="UniProtKB-SubCell"/>
</dbReference>
<gene>
    <name evidence="9" type="ORF">QVE165_LOCUS8361</name>
</gene>
<dbReference type="Pfam" id="PF00190">
    <property type="entry name" value="Cupin_1"/>
    <property type="match status" value="1"/>
</dbReference>
<dbReference type="GO" id="GO:0030145">
    <property type="term" value="F:manganese ion binding"/>
    <property type="evidence" value="ECO:0007669"/>
    <property type="project" value="InterPro"/>
</dbReference>
<feature type="compositionally biased region" description="Low complexity" evidence="6">
    <location>
        <begin position="24"/>
        <end position="51"/>
    </location>
</feature>
<dbReference type="PROSITE" id="PS00725">
    <property type="entry name" value="GERMIN"/>
    <property type="match status" value="1"/>
</dbReference>
<dbReference type="InterPro" id="IPR011051">
    <property type="entry name" value="RmlC_Cupin_sf"/>
</dbReference>
<protein>
    <recommendedName>
        <fullName evidence="8">Cupin type-1 domain-containing protein</fullName>
    </recommendedName>
</protein>
<dbReference type="SUPFAM" id="SSF51182">
    <property type="entry name" value="RmlC-like cupins"/>
    <property type="match status" value="1"/>
</dbReference>